<dbReference type="RefSeq" id="WP_127731346.1">
    <property type="nucleotide sequence ID" value="NZ_SACP01000016.1"/>
</dbReference>
<organism evidence="1 2">
    <name type="scientific">Methylobacterium oryzihabitans</name>
    <dbReference type="NCBI Taxonomy" id="2499852"/>
    <lineage>
        <taxon>Bacteria</taxon>
        <taxon>Pseudomonadati</taxon>
        <taxon>Pseudomonadota</taxon>
        <taxon>Alphaproteobacteria</taxon>
        <taxon>Hyphomicrobiales</taxon>
        <taxon>Methylobacteriaceae</taxon>
        <taxon>Methylobacterium</taxon>
    </lineage>
</organism>
<accession>A0A437P2R3</accession>
<dbReference type="Gene3D" id="1.20.1220.20">
    <property type="entry name" value="Uncharcterised protein PF01724"/>
    <property type="match status" value="1"/>
</dbReference>
<comment type="caution">
    <text evidence="1">The sequence shown here is derived from an EMBL/GenBank/DDBJ whole genome shotgun (WGS) entry which is preliminary data.</text>
</comment>
<dbReference type="EMBL" id="SACP01000016">
    <property type="protein sequence ID" value="RVU16428.1"/>
    <property type="molecule type" value="Genomic_DNA"/>
</dbReference>
<keyword evidence="2" id="KW-1185">Reference proteome</keyword>
<name>A0A437P2R3_9HYPH</name>
<evidence type="ECO:0000313" key="1">
    <source>
        <dbReference type="EMBL" id="RVU16428.1"/>
    </source>
</evidence>
<proteinExistence type="predicted"/>
<dbReference type="OrthoDB" id="8001804at2"/>
<sequence>MASEDAAKPADLVRAFLASLLKAALTSEEGHGRQWREEAAGFRGQLGQVDAEALDRLKLDGLWWLALGDATAPELRPEEGQIEFAQPKTCPIAMPEIVSAEVAIDGLVDRLVKSAATG</sequence>
<dbReference type="Proteomes" id="UP000286997">
    <property type="component" value="Unassembled WGS sequence"/>
</dbReference>
<protein>
    <submittedName>
        <fullName evidence="1">Uncharacterized protein</fullName>
    </submittedName>
</protein>
<gene>
    <name evidence="1" type="ORF">EOE48_17235</name>
</gene>
<dbReference type="AlphaFoldDB" id="A0A437P2R3"/>
<reference evidence="1 2" key="1">
    <citation type="submission" date="2019-01" db="EMBL/GenBank/DDBJ databases">
        <authorList>
            <person name="Chen W.-M."/>
        </authorList>
    </citation>
    <scope>NUCLEOTIDE SEQUENCE [LARGE SCALE GENOMIC DNA]</scope>
    <source>
        <strain evidence="1 2">TER-1</strain>
    </source>
</reference>
<evidence type="ECO:0000313" key="2">
    <source>
        <dbReference type="Proteomes" id="UP000286997"/>
    </source>
</evidence>